<sequence>MRTKSLKSFPDLFFFLQVGDENAFVNGAFILKDGETVPNVFPGQGVYGKFKK</sequence>
<dbReference type="EMBL" id="JANSUY010000006">
    <property type="protein sequence ID" value="MCR9015429.1"/>
    <property type="molecule type" value="Genomic_DNA"/>
</dbReference>
<evidence type="ECO:0000313" key="2">
    <source>
        <dbReference type="Proteomes" id="UP001142175"/>
    </source>
</evidence>
<evidence type="ECO:0000313" key="1">
    <source>
        <dbReference type="EMBL" id="MCR9015429.1"/>
    </source>
</evidence>
<organism evidence="1 2">
    <name type="scientific">Aquiflexum gelatinilyticum</name>
    <dbReference type="NCBI Taxonomy" id="2961943"/>
    <lineage>
        <taxon>Bacteria</taxon>
        <taxon>Pseudomonadati</taxon>
        <taxon>Bacteroidota</taxon>
        <taxon>Cytophagia</taxon>
        <taxon>Cytophagales</taxon>
        <taxon>Cyclobacteriaceae</taxon>
        <taxon>Aquiflexum</taxon>
    </lineage>
</organism>
<gene>
    <name evidence="1" type="ORF">NU887_10310</name>
</gene>
<comment type="caution">
    <text evidence="1">The sequence shown here is derived from an EMBL/GenBank/DDBJ whole genome shotgun (WGS) entry which is preliminary data.</text>
</comment>
<dbReference type="AlphaFoldDB" id="A0A9X2P3D2"/>
<accession>A0A9X2P3D2</accession>
<reference evidence="1" key="1">
    <citation type="submission" date="2022-08" db="EMBL/GenBank/DDBJ databases">
        <authorList>
            <person name="Zhang D."/>
        </authorList>
    </citation>
    <scope>NUCLEOTIDE SEQUENCE</scope>
    <source>
        <strain evidence="1">XJ19-11</strain>
    </source>
</reference>
<protein>
    <submittedName>
        <fullName evidence="1">Uncharacterized protein</fullName>
    </submittedName>
</protein>
<dbReference type="Proteomes" id="UP001142175">
    <property type="component" value="Unassembled WGS sequence"/>
</dbReference>
<proteinExistence type="predicted"/>
<name>A0A9X2P3D2_9BACT</name>
<keyword evidence="2" id="KW-1185">Reference proteome</keyword>